<organism evidence="1 2">
    <name type="scientific">Algisphaera agarilytica</name>
    <dbReference type="NCBI Taxonomy" id="1385975"/>
    <lineage>
        <taxon>Bacteria</taxon>
        <taxon>Pseudomonadati</taxon>
        <taxon>Planctomycetota</taxon>
        <taxon>Phycisphaerae</taxon>
        <taxon>Phycisphaerales</taxon>
        <taxon>Phycisphaeraceae</taxon>
        <taxon>Algisphaera</taxon>
    </lineage>
</organism>
<keyword evidence="2" id="KW-1185">Reference proteome</keyword>
<evidence type="ECO:0000313" key="2">
    <source>
        <dbReference type="Proteomes" id="UP000541810"/>
    </source>
</evidence>
<name>A0A7X0H8N1_9BACT</name>
<dbReference type="SUPFAM" id="SSF53649">
    <property type="entry name" value="Alkaline phosphatase-like"/>
    <property type="match status" value="1"/>
</dbReference>
<proteinExistence type="predicted"/>
<dbReference type="PROSITE" id="PS51318">
    <property type="entry name" value="TAT"/>
    <property type="match status" value="1"/>
</dbReference>
<gene>
    <name evidence="1" type="ORF">HNQ40_001640</name>
</gene>
<dbReference type="PANTHER" id="PTHR43737:SF1">
    <property type="entry name" value="DUF1501 DOMAIN-CONTAINING PROTEIN"/>
    <property type="match status" value="1"/>
</dbReference>
<dbReference type="InterPro" id="IPR006311">
    <property type="entry name" value="TAT_signal"/>
</dbReference>
<comment type="caution">
    <text evidence="1">The sequence shown here is derived from an EMBL/GenBank/DDBJ whole genome shotgun (WGS) entry which is preliminary data.</text>
</comment>
<protein>
    <submittedName>
        <fullName evidence="1">Uncharacterized protein (DUF1501 family)</fullName>
    </submittedName>
</protein>
<reference evidence="1 2" key="1">
    <citation type="submission" date="2020-08" db="EMBL/GenBank/DDBJ databases">
        <title>Genomic Encyclopedia of Type Strains, Phase IV (KMG-IV): sequencing the most valuable type-strain genomes for metagenomic binning, comparative biology and taxonomic classification.</title>
        <authorList>
            <person name="Goeker M."/>
        </authorList>
    </citation>
    <scope>NUCLEOTIDE SEQUENCE [LARGE SCALE GENOMIC DNA]</scope>
    <source>
        <strain evidence="1 2">DSM 103725</strain>
    </source>
</reference>
<sequence>MNDNLDQLISRRSLLRRGSCAALGLAGLGSQLLTTRSLAAALDQESFDDYRALVCVFLFGGNDNGNTLIPLSGGDQSYRDYAKARGNLAIPSRYLKPMAIKPDNAGGQTFALHPALKGFQQRFKEGNAAVVANVGTLLQPTTLRDYRRGAAHVPQELFAHERQAEQWQLSRPDARDGLGWGGRLADMLQAAATNQKSSVSMNISVAGVSQFLSGQTVNPYVLGPDGTASFSEDEMSRRGKAQLRRAYMDMLAASEDPGHANRHAMQDVVRDVTERAIVNGEMIEGMMNSRSRIKAKVPEENPLATQLHTVARLIENAESKLGHRRQVFFVSIGGFDHHDGLVGDEDYTEYMGPHGELLTQVDQALTHFWEALGQLGKRDEVTTFTASDFGRTFASNGSGSDHGWGGHHLVMGGKQLQGNRLYGTFPNIRINGPDDVGDGRFIPTTSVDAYGFEFARWMGVPLSEMSTVFPNVGRFLDVGNPSSHLGLLA</sequence>
<dbReference type="PANTHER" id="PTHR43737">
    <property type="entry name" value="BLL7424 PROTEIN"/>
    <property type="match status" value="1"/>
</dbReference>
<dbReference type="InterPro" id="IPR010869">
    <property type="entry name" value="DUF1501"/>
</dbReference>
<dbReference type="EMBL" id="JACHGY010000001">
    <property type="protein sequence ID" value="MBB6429834.1"/>
    <property type="molecule type" value="Genomic_DNA"/>
</dbReference>
<dbReference type="RefSeq" id="WP_184677394.1">
    <property type="nucleotide sequence ID" value="NZ_JACHGY010000001.1"/>
</dbReference>
<dbReference type="Pfam" id="PF07394">
    <property type="entry name" value="DUF1501"/>
    <property type="match status" value="1"/>
</dbReference>
<accession>A0A7X0H8N1</accession>
<dbReference type="AlphaFoldDB" id="A0A7X0H8N1"/>
<dbReference type="InterPro" id="IPR017850">
    <property type="entry name" value="Alkaline_phosphatase_core_sf"/>
</dbReference>
<dbReference type="Proteomes" id="UP000541810">
    <property type="component" value="Unassembled WGS sequence"/>
</dbReference>
<evidence type="ECO:0000313" key="1">
    <source>
        <dbReference type="EMBL" id="MBB6429834.1"/>
    </source>
</evidence>